<dbReference type="InterPro" id="IPR012337">
    <property type="entry name" value="RNaseH-like_sf"/>
</dbReference>
<dbReference type="SUPFAM" id="SSF53098">
    <property type="entry name" value="Ribonuclease H-like"/>
    <property type="match status" value="1"/>
</dbReference>
<dbReference type="InterPro" id="IPR036397">
    <property type="entry name" value="RNaseH_sf"/>
</dbReference>
<dbReference type="Gene3D" id="3.30.420.10">
    <property type="entry name" value="Ribonuclease H-like superfamily/Ribonuclease H"/>
    <property type="match status" value="1"/>
</dbReference>
<reference evidence="2 3" key="1">
    <citation type="journal article" date="2018" name="PLoS Genet.">
        <title>Population sequencing reveals clonal diversity and ancestral inbreeding in the grapevine cultivar Chardonnay.</title>
        <authorList>
            <person name="Roach M.J."/>
            <person name="Johnson D.L."/>
            <person name="Bohlmann J."/>
            <person name="van Vuuren H.J."/>
            <person name="Jones S.J."/>
            <person name="Pretorius I.S."/>
            <person name="Schmidt S.A."/>
            <person name="Borneman A.R."/>
        </authorList>
    </citation>
    <scope>NUCLEOTIDE SEQUENCE [LARGE SCALE GENOMIC DNA]</scope>
    <source>
        <strain evidence="3">cv. Chardonnay</strain>
        <tissue evidence="2">Leaf</tissue>
    </source>
</reference>
<evidence type="ECO:0000313" key="2">
    <source>
        <dbReference type="EMBL" id="RVW98132.1"/>
    </source>
</evidence>
<dbReference type="PANTHER" id="PTHR48475">
    <property type="entry name" value="RIBONUCLEASE H"/>
    <property type="match status" value="1"/>
</dbReference>
<organism evidence="2 3">
    <name type="scientific">Vitis vinifera</name>
    <name type="common">Grape</name>
    <dbReference type="NCBI Taxonomy" id="29760"/>
    <lineage>
        <taxon>Eukaryota</taxon>
        <taxon>Viridiplantae</taxon>
        <taxon>Streptophyta</taxon>
        <taxon>Embryophyta</taxon>
        <taxon>Tracheophyta</taxon>
        <taxon>Spermatophyta</taxon>
        <taxon>Magnoliopsida</taxon>
        <taxon>eudicotyledons</taxon>
        <taxon>Gunneridae</taxon>
        <taxon>Pentapetalae</taxon>
        <taxon>rosids</taxon>
        <taxon>Vitales</taxon>
        <taxon>Vitaceae</taxon>
        <taxon>Viteae</taxon>
        <taxon>Vitis</taxon>
    </lineage>
</organism>
<accession>A0A438IN37</accession>
<comment type="caution">
    <text evidence="2">The sequence shown here is derived from an EMBL/GenBank/DDBJ whole genome shotgun (WGS) entry which is preliminary data.</text>
</comment>
<dbReference type="CDD" id="cd09279">
    <property type="entry name" value="RNase_HI_like"/>
    <property type="match status" value="1"/>
</dbReference>
<evidence type="ECO:0000259" key="1">
    <source>
        <dbReference type="Pfam" id="PF13456"/>
    </source>
</evidence>
<dbReference type="PANTHER" id="PTHR48475:SF2">
    <property type="entry name" value="RIBONUCLEASE H"/>
    <property type="match status" value="1"/>
</dbReference>
<dbReference type="Proteomes" id="UP000288805">
    <property type="component" value="Unassembled WGS sequence"/>
</dbReference>
<feature type="domain" description="RNase H type-1" evidence="1">
    <location>
        <begin position="127"/>
        <end position="204"/>
    </location>
</feature>
<dbReference type="GO" id="GO:0004523">
    <property type="term" value="F:RNA-DNA hybrid ribonuclease activity"/>
    <property type="evidence" value="ECO:0007669"/>
    <property type="project" value="InterPro"/>
</dbReference>
<dbReference type="EMBL" id="QGNW01000095">
    <property type="protein sequence ID" value="RVW98132.1"/>
    <property type="molecule type" value="Genomic_DNA"/>
</dbReference>
<dbReference type="InterPro" id="IPR002156">
    <property type="entry name" value="RNaseH_domain"/>
</dbReference>
<dbReference type="GO" id="GO:0003676">
    <property type="term" value="F:nucleic acid binding"/>
    <property type="evidence" value="ECO:0007669"/>
    <property type="project" value="InterPro"/>
</dbReference>
<dbReference type="Pfam" id="PF13456">
    <property type="entry name" value="RVT_3"/>
    <property type="match status" value="1"/>
</dbReference>
<proteinExistence type="predicted"/>
<dbReference type="AlphaFoldDB" id="A0A438IN37"/>
<evidence type="ECO:0000313" key="3">
    <source>
        <dbReference type="Proteomes" id="UP000288805"/>
    </source>
</evidence>
<sequence length="204" mass="23507">MFAWKITDMPRVDPEVMCHNLGVRVGAKPVKHKVGSSIPSTKWSTLHKLDLSRRMVKWDVELSELGLRYLPCLSLKRQVLVDFIIEWPKKPVEESSDMEEWWILRIDRVSRSLGARVGLVLQASTEKIIEQAIWLGFSALNNEAEYEALSLGIELVLVLSTRRLEVGSDSQLVVSQIQGQYEARDARMIKYLEKVKQELQQFEE</sequence>
<gene>
    <name evidence="2" type="ORF">CK203_031851</name>
</gene>
<protein>
    <recommendedName>
        <fullName evidence="1">RNase H type-1 domain-containing protein</fullName>
    </recommendedName>
</protein>
<name>A0A438IN37_VITVI</name>